<evidence type="ECO:0000256" key="3">
    <source>
        <dbReference type="ARBA" id="ARBA00022448"/>
    </source>
</evidence>
<keyword evidence="7" id="KW-0677">Repeat</keyword>
<evidence type="ECO:0000256" key="6">
    <source>
        <dbReference type="ARBA" id="ARBA00022692"/>
    </source>
</evidence>
<dbReference type="EMBL" id="JAEFBJ010000008">
    <property type="protein sequence ID" value="KAG7581512.1"/>
    <property type="molecule type" value="Genomic_DNA"/>
</dbReference>
<evidence type="ECO:0000313" key="14">
    <source>
        <dbReference type="Proteomes" id="UP000694251"/>
    </source>
</evidence>
<feature type="signal peptide" evidence="12">
    <location>
        <begin position="1"/>
        <end position="24"/>
    </location>
</feature>
<keyword evidence="6 11" id="KW-0812">Transmembrane</keyword>
<evidence type="ECO:0000256" key="7">
    <source>
        <dbReference type="ARBA" id="ARBA00022737"/>
    </source>
</evidence>
<evidence type="ECO:0000256" key="10">
    <source>
        <dbReference type="ARBA" id="ARBA00037238"/>
    </source>
</evidence>
<sequence>MCLSLCVSIAVCDMVLIHVHQCSCSSHLIPKLYRWNVLSTLISLSHMPEYIQIYKKKSVEGVKPDRHLLMLIKCSLWVLYGLPVVHKDSILVTTSNGVGFVIEVIYVVVFCISCDDQSRTDVVYVKLYLEFCFVVVSYANTIWAIGSLVAKHTLIGIVCNLFNISIYVSFAKEKMVETKTFKSMPFRLSLLSFINAGLWTAYSLIYKIDIYVLICSGLETLFCVFQIIVHACSYKPHQVGVIG</sequence>
<evidence type="ECO:0000256" key="1">
    <source>
        <dbReference type="ARBA" id="ARBA00004651"/>
    </source>
</evidence>
<dbReference type="Proteomes" id="UP000694251">
    <property type="component" value="Chromosome 8"/>
</dbReference>
<organism evidence="13 14">
    <name type="scientific">Arabidopsis suecica</name>
    <name type="common">Swedish thale-cress</name>
    <name type="synonym">Cardaminopsis suecica</name>
    <dbReference type="NCBI Taxonomy" id="45249"/>
    <lineage>
        <taxon>Eukaryota</taxon>
        <taxon>Viridiplantae</taxon>
        <taxon>Streptophyta</taxon>
        <taxon>Embryophyta</taxon>
        <taxon>Tracheophyta</taxon>
        <taxon>Spermatophyta</taxon>
        <taxon>Magnoliopsida</taxon>
        <taxon>eudicotyledons</taxon>
        <taxon>Gunneridae</taxon>
        <taxon>Pentapetalae</taxon>
        <taxon>rosids</taxon>
        <taxon>malvids</taxon>
        <taxon>Brassicales</taxon>
        <taxon>Brassicaceae</taxon>
        <taxon>Camelineae</taxon>
        <taxon>Arabidopsis</taxon>
    </lineage>
</organism>
<evidence type="ECO:0000256" key="11">
    <source>
        <dbReference type="RuleBase" id="RU910715"/>
    </source>
</evidence>
<keyword evidence="4" id="KW-1003">Cell membrane</keyword>
<keyword evidence="8 11" id="KW-1133">Transmembrane helix</keyword>
<feature type="transmembrane region" description="Helical" evidence="11">
    <location>
        <begin position="127"/>
        <end position="146"/>
    </location>
</feature>
<feature type="chain" id="PRO_5035746607" description="Bidirectional sugar transporter SWEET" evidence="12">
    <location>
        <begin position="25"/>
        <end position="243"/>
    </location>
</feature>
<protein>
    <recommendedName>
        <fullName evidence="11">Bidirectional sugar transporter SWEET</fullName>
    </recommendedName>
</protein>
<dbReference type="AlphaFoldDB" id="A0A8T2B7E6"/>
<comment type="similarity">
    <text evidence="2 11">Belongs to the SWEET sugar transporter family.</text>
</comment>
<evidence type="ECO:0000256" key="9">
    <source>
        <dbReference type="ARBA" id="ARBA00023136"/>
    </source>
</evidence>
<dbReference type="GO" id="GO:0051119">
    <property type="term" value="F:sugar transmembrane transporter activity"/>
    <property type="evidence" value="ECO:0007669"/>
    <property type="project" value="InterPro"/>
</dbReference>
<accession>A0A8T2B7E6</accession>
<comment type="function">
    <text evidence="10">Mediates both low-affinity uptake and efflux of sugar across the plasma membrane.</text>
</comment>
<keyword evidence="3 11" id="KW-0813">Transport</keyword>
<gene>
    <name evidence="13" type="ORF">ISN44_As08g011850</name>
</gene>
<keyword evidence="12" id="KW-0732">Signal</keyword>
<dbReference type="GO" id="GO:0005886">
    <property type="term" value="C:plasma membrane"/>
    <property type="evidence" value="ECO:0007669"/>
    <property type="project" value="UniProtKB-SubCell"/>
</dbReference>
<comment type="caution">
    <text evidence="13">The sequence shown here is derived from an EMBL/GenBank/DDBJ whole genome shotgun (WGS) entry which is preliminary data.</text>
</comment>
<dbReference type="InterPro" id="IPR004316">
    <property type="entry name" value="SWEET_rpt"/>
</dbReference>
<proteinExistence type="inferred from homology"/>
<dbReference type="PANTHER" id="PTHR10791:SF30">
    <property type="entry name" value="SUGAR TRANSPORTER SWEET1"/>
    <property type="match status" value="1"/>
</dbReference>
<feature type="transmembrane region" description="Helical" evidence="11">
    <location>
        <begin position="97"/>
        <end position="115"/>
    </location>
</feature>
<evidence type="ECO:0000256" key="5">
    <source>
        <dbReference type="ARBA" id="ARBA00022597"/>
    </source>
</evidence>
<name>A0A8T2B7E6_ARASU</name>
<keyword evidence="9 11" id="KW-0472">Membrane</keyword>
<evidence type="ECO:0000256" key="4">
    <source>
        <dbReference type="ARBA" id="ARBA00022475"/>
    </source>
</evidence>
<comment type="subcellular location">
    <subcellularLocation>
        <location evidence="1">Cell membrane</location>
        <topology evidence="1">Multi-pass membrane protein</topology>
    </subcellularLocation>
</comment>
<feature type="transmembrane region" description="Helical" evidence="11">
    <location>
        <begin position="184"/>
        <end position="204"/>
    </location>
</feature>
<dbReference type="Pfam" id="PF03083">
    <property type="entry name" value="MtN3_slv"/>
    <property type="match status" value="2"/>
</dbReference>
<comment type="function">
    <text evidence="11">Mediates both low-affinity uptake and efflux of sugar across the membrane.</text>
</comment>
<keyword evidence="5 11" id="KW-0762">Sugar transport</keyword>
<dbReference type="PANTHER" id="PTHR10791">
    <property type="entry name" value="RAG1-ACTIVATING PROTEIN 1"/>
    <property type="match status" value="1"/>
</dbReference>
<keyword evidence="14" id="KW-1185">Reference proteome</keyword>
<evidence type="ECO:0000313" key="13">
    <source>
        <dbReference type="EMBL" id="KAG7581512.1"/>
    </source>
</evidence>
<dbReference type="InterPro" id="IPR047664">
    <property type="entry name" value="SWEET"/>
</dbReference>
<evidence type="ECO:0000256" key="12">
    <source>
        <dbReference type="SAM" id="SignalP"/>
    </source>
</evidence>
<feature type="transmembrane region" description="Helical" evidence="11">
    <location>
        <begin position="152"/>
        <end position="172"/>
    </location>
</feature>
<evidence type="ECO:0000256" key="8">
    <source>
        <dbReference type="ARBA" id="ARBA00022989"/>
    </source>
</evidence>
<evidence type="ECO:0000256" key="2">
    <source>
        <dbReference type="ARBA" id="ARBA00007809"/>
    </source>
</evidence>
<comment type="caution">
    <text evidence="11">Lacks conserved residue(s) required for the propagation of feature annotation.</text>
</comment>
<reference evidence="13 14" key="1">
    <citation type="submission" date="2020-12" db="EMBL/GenBank/DDBJ databases">
        <title>Concerted genomic and epigenomic changes stabilize Arabidopsis allopolyploids.</title>
        <authorList>
            <person name="Chen Z."/>
        </authorList>
    </citation>
    <scope>NUCLEOTIDE SEQUENCE [LARGE SCALE GENOMIC DNA]</scope>
    <source>
        <strain evidence="13">As9502</strain>
        <tissue evidence="13">Leaf</tissue>
    </source>
</reference>
<feature type="transmembrane region" description="Helical" evidence="11">
    <location>
        <begin position="210"/>
        <end position="229"/>
    </location>
</feature>
<dbReference type="OrthoDB" id="1087684at2759"/>